<comment type="caution">
    <text evidence="1">The sequence shown here is derived from an EMBL/GenBank/DDBJ whole genome shotgun (WGS) entry which is preliminary data.</text>
</comment>
<reference evidence="1 2" key="1">
    <citation type="submission" date="2022-07" db="EMBL/GenBank/DDBJ databases">
        <title>Photobacterium pectinilyticum sp. nov., a marine bacterium isolated from surface seawater of Qingdao offshore.</title>
        <authorList>
            <person name="Wang X."/>
        </authorList>
    </citation>
    <scope>NUCLEOTIDE SEQUENCE [LARGE SCALE GENOMIC DNA]</scope>
    <source>
        <strain evidence="1 2">ZSDE20</strain>
    </source>
</reference>
<dbReference type="Proteomes" id="UP001524460">
    <property type="component" value="Unassembled WGS sequence"/>
</dbReference>
<gene>
    <name evidence="1" type="ORF">NHN17_23600</name>
</gene>
<name>A0ABT1N8H1_9GAMM</name>
<accession>A0ABT1N8H1</accession>
<dbReference type="RefSeq" id="WP_255045129.1">
    <property type="nucleotide sequence ID" value="NZ_JANEYT010000105.1"/>
</dbReference>
<proteinExistence type="predicted"/>
<sequence length="128" mass="14410">MRTYSPDGWVCLQFSYDDGQPTFFKIFGGWAGGYTSGDSWRLSSGFYDTEEAYYDDDMVHIPQASGSTYSIRPEGQDYLTMYNRGILKNLLGDAEKARSAGAPVNIDVVKLDLSSIDVLREQFKSFLE</sequence>
<dbReference type="EMBL" id="JANEYT010000105">
    <property type="protein sequence ID" value="MCQ1061030.1"/>
    <property type="molecule type" value="Genomic_DNA"/>
</dbReference>
<evidence type="ECO:0000313" key="2">
    <source>
        <dbReference type="Proteomes" id="UP001524460"/>
    </source>
</evidence>
<protein>
    <submittedName>
        <fullName evidence="1">Uncharacterized protein</fullName>
    </submittedName>
</protein>
<keyword evidence="2" id="KW-1185">Reference proteome</keyword>
<evidence type="ECO:0000313" key="1">
    <source>
        <dbReference type="EMBL" id="MCQ1061030.1"/>
    </source>
</evidence>
<organism evidence="1 2">
    <name type="scientific">Photobacterium pectinilyticum</name>
    <dbReference type="NCBI Taxonomy" id="2906793"/>
    <lineage>
        <taxon>Bacteria</taxon>
        <taxon>Pseudomonadati</taxon>
        <taxon>Pseudomonadota</taxon>
        <taxon>Gammaproteobacteria</taxon>
        <taxon>Vibrionales</taxon>
        <taxon>Vibrionaceae</taxon>
        <taxon>Photobacterium</taxon>
    </lineage>
</organism>